<comment type="function">
    <text evidence="6">This promotes the activity of RNA polymerase II.</text>
</comment>
<dbReference type="NCBIfam" id="TIGR02250">
    <property type="entry name" value="FCP1_euk"/>
    <property type="match status" value="1"/>
</dbReference>
<dbReference type="PROSITE" id="PS50969">
    <property type="entry name" value="FCP1"/>
    <property type="match status" value="1"/>
</dbReference>
<dbReference type="InterPro" id="IPR011947">
    <property type="entry name" value="FCP1_euk"/>
</dbReference>
<comment type="subcellular location">
    <subcellularLocation>
        <location evidence="1 6">Nucleus</location>
    </subcellularLocation>
</comment>
<evidence type="ECO:0000256" key="5">
    <source>
        <dbReference type="ARBA" id="ARBA00048336"/>
    </source>
</evidence>
<proteinExistence type="predicted"/>
<sequence length="282" mass="32403">MCGMCIECGETMEDDDSGVSFGYMGKDLRLGVDEVARLREKDSKNLMQCKKLCLVLDLDHTLLNSTRLSDISPREEYLKHAVPDALNGSLFRLDRIHMMTKLRPYVHKFLKEASELFEMYIYTMGERPYALEMAKLLDRKDVYFHSKVIAQGDSTVRHQKGLDNVLGQESSVLILDDTEEVWGKHKENLIKVERYIFFASSVCQFRLDCESLSQRCVDESEEEGALVAILKVLKRIHSIFFDQKRGDDLLKTDVREVRSNLERSCISYVGLLIVLASKISPF</sequence>
<dbReference type="Pfam" id="PF03031">
    <property type="entry name" value="NIF"/>
    <property type="match status" value="1"/>
</dbReference>
<evidence type="ECO:0000256" key="1">
    <source>
        <dbReference type="ARBA" id="ARBA00004123"/>
    </source>
</evidence>
<dbReference type="InterPro" id="IPR039189">
    <property type="entry name" value="Fcp1"/>
</dbReference>
<gene>
    <name evidence="8" type="ORF">DM860_017195</name>
</gene>
<reference evidence="8 9" key="1">
    <citation type="submission" date="2018-06" db="EMBL/GenBank/DDBJ databases">
        <title>The Genome of Cuscuta australis (Dodder) Provides Insight into the Evolution of Plant Parasitism.</title>
        <authorList>
            <person name="Liu H."/>
        </authorList>
    </citation>
    <scope>NUCLEOTIDE SEQUENCE [LARGE SCALE GENOMIC DNA]</scope>
    <source>
        <strain evidence="9">cv. Yunnan</strain>
        <tissue evidence="8">Vines</tissue>
    </source>
</reference>
<dbReference type="PANTHER" id="PTHR23081:SF36">
    <property type="entry name" value="RNA POLYMERASE II SUBUNIT A C-TERMINAL DOMAIN PHOSPHATASE"/>
    <property type="match status" value="1"/>
</dbReference>
<evidence type="ECO:0000256" key="2">
    <source>
        <dbReference type="ARBA" id="ARBA00022801"/>
    </source>
</evidence>
<name>A0A328DTW5_9ASTE</name>
<comment type="catalytic activity">
    <reaction evidence="5 6">
        <text>O-phospho-L-threonyl-[protein] + H2O = L-threonyl-[protein] + phosphate</text>
        <dbReference type="Rhea" id="RHEA:47004"/>
        <dbReference type="Rhea" id="RHEA-COMP:11060"/>
        <dbReference type="Rhea" id="RHEA-COMP:11605"/>
        <dbReference type="ChEBI" id="CHEBI:15377"/>
        <dbReference type="ChEBI" id="CHEBI:30013"/>
        <dbReference type="ChEBI" id="CHEBI:43474"/>
        <dbReference type="ChEBI" id="CHEBI:61977"/>
        <dbReference type="EC" id="3.1.3.16"/>
    </reaction>
</comment>
<evidence type="ECO:0000256" key="6">
    <source>
        <dbReference type="RuleBase" id="RU366066"/>
    </source>
</evidence>
<keyword evidence="2 6" id="KW-0378">Hydrolase</keyword>
<dbReference type="EMBL" id="NQVE01000092">
    <property type="protein sequence ID" value="RAL49165.1"/>
    <property type="molecule type" value="Genomic_DNA"/>
</dbReference>
<dbReference type="GO" id="GO:0005634">
    <property type="term" value="C:nucleus"/>
    <property type="evidence" value="ECO:0007669"/>
    <property type="project" value="UniProtKB-SubCell"/>
</dbReference>
<dbReference type="PANTHER" id="PTHR23081">
    <property type="entry name" value="RNA POLYMERASE II CTD PHOSPHATASE"/>
    <property type="match status" value="1"/>
</dbReference>
<feature type="domain" description="FCP1 homology" evidence="7">
    <location>
        <begin position="47"/>
        <end position="216"/>
    </location>
</feature>
<dbReference type="InterPro" id="IPR004274">
    <property type="entry name" value="FCP1_dom"/>
</dbReference>
<evidence type="ECO:0000256" key="4">
    <source>
        <dbReference type="ARBA" id="ARBA00047761"/>
    </source>
</evidence>
<evidence type="ECO:0000313" key="9">
    <source>
        <dbReference type="Proteomes" id="UP000249390"/>
    </source>
</evidence>
<accession>A0A328DTW5</accession>
<evidence type="ECO:0000256" key="3">
    <source>
        <dbReference type="ARBA" id="ARBA00023242"/>
    </source>
</evidence>
<dbReference type="InterPro" id="IPR023214">
    <property type="entry name" value="HAD_sf"/>
</dbReference>
<keyword evidence="3 6" id="KW-0539">Nucleus</keyword>
<dbReference type="SUPFAM" id="SSF56784">
    <property type="entry name" value="HAD-like"/>
    <property type="match status" value="1"/>
</dbReference>
<comment type="catalytic activity">
    <reaction evidence="4 6">
        <text>O-phospho-L-seryl-[protein] + H2O = L-seryl-[protein] + phosphate</text>
        <dbReference type="Rhea" id="RHEA:20629"/>
        <dbReference type="Rhea" id="RHEA-COMP:9863"/>
        <dbReference type="Rhea" id="RHEA-COMP:11604"/>
        <dbReference type="ChEBI" id="CHEBI:15377"/>
        <dbReference type="ChEBI" id="CHEBI:29999"/>
        <dbReference type="ChEBI" id="CHEBI:43474"/>
        <dbReference type="ChEBI" id="CHEBI:83421"/>
        <dbReference type="EC" id="3.1.3.16"/>
    </reaction>
</comment>
<dbReference type="SMART" id="SM00577">
    <property type="entry name" value="CPDc"/>
    <property type="match status" value="1"/>
</dbReference>
<dbReference type="EC" id="3.1.3.16" evidence="6"/>
<dbReference type="AlphaFoldDB" id="A0A328DTW5"/>
<comment type="caution">
    <text evidence="8">The sequence shown here is derived from an EMBL/GenBank/DDBJ whole genome shotgun (WGS) entry which is preliminary data.</text>
</comment>
<dbReference type="CDD" id="cd07521">
    <property type="entry name" value="HAD_FCP1-like"/>
    <property type="match status" value="1"/>
</dbReference>
<dbReference type="Gene3D" id="3.40.50.1000">
    <property type="entry name" value="HAD superfamily/HAD-like"/>
    <property type="match status" value="1"/>
</dbReference>
<evidence type="ECO:0000313" key="8">
    <source>
        <dbReference type="EMBL" id="RAL49165.1"/>
    </source>
</evidence>
<evidence type="ECO:0000259" key="7">
    <source>
        <dbReference type="PROSITE" id="PS50969"/>
    </source>
</evidence>
<dbReference type="InterPro" id="IPR036412">
    <property type="entry name" value="HAD-like_sf"/>
</dbReference>
<dbReference type="Proteomes" id="UP000249390">
    <property type="component" value="Unassembled WGS sequence"/>
</dbReference>
<dbReference type="GO" id="GO:0008420">
    <property type="term" value="F:RNA polymerase II CTD heptapeptide repeat phosphatase activity"/>
    <property type="evidence" value="ECO:0007669"/>
    <property type="project" value="UniProtKB-UniRule"/>
</dbReference>
<keyword evidence="9" id="KW-1185">Reference proteome</keyword>
<protein>
    <recommendedName>
        <fullName evidence="6">RNA polymerase II C-terminal domain phosphatase-like</fullName>
        <ecNumber evidence="6">3.1.3.16</ecNumber>
    </recommendedName>
</protein>
<organism evidence="8 9">
    <name type="scientific">Cuscuta australis</name>
    <dbReference type="NCBI Taxonomy" id="267555"/>
    <lineage>
        <taxon>Eukaryota</taxon>
        <taxon>Viridiplantae</taxon>
        <taxon>Streptophyta</taxon>
        <taxon>Embryophyta</taxon>
        <taxon>Tracheophyta</taxon>
        <taxon>Spermatophyta</taxon>
        <taxon>Magnoliopsida</taxon>
        <taxon>eudicotyledons</taxon>
        <taxon>Gunneridae</taxon>
        <taxon>Pentapetalae</taxon>
        <taxon>asterids</taxon>
        <taxon>lamiids</taxon>
        <taxon>Solanales</taxon>
        <taxon>Convolvulaceae</taxon>
        <taxon>Cuscuteae</taxon>
        <taxon>Cuscuta</taxon>
        <taxon>Cuscuta subgen. Grammica</taxon>
        <taxon>Cuscuta sect. Cleistogrammica</taxon>
    </lineage>
</organism>